<accession>A0A914VCS7</accession>
<evidence type="ECO:0000313" key="2">
    <source>
        <dbReference type="Proteomes" id="UP000887566"/>
    </source>
</evidence>
<name>A0A914VCS7_9BILA</name>
<dbReference type="AlphaFoldDB" id="A0A914VCS7"/>
<protein>
    <submittedName>
        <fullName evidence="3">Uncharacterized protein</fullName>
    </submittedName>
</protein>
<evidence type="ECO:0000313" key="3">
    <source>
        <dbReference type="WBParaSite" id="PSAMB.scaffold1831size27511.g15086.t1"/>
    </source>
</evidence>
<reference evidence="3" key="1">
    <citation type="submission" date="2022-11" db="UniProtKB">
        <authorList>
            <consortium name="WormBaseParasite"/>
        </authorList>
    </citation>
    <scope>IDENTIFICATION</scope>
</reference>
<keyword evidence="2" id="KW-1185">Reference proteome</keyword>
<sequence>MMTSLAYGIVVFLYLCCSVNADNSNVTSLIANCSSTGGCDFEFVIDQIAVEITGMDELRTTTSNVTQTMPILRKSVTDLLSKVGDVSSDSVSIYSLGQFKYHSTMDSLKKMSASVDNAMEKSQSAAKAIMEAALCFQSPDSEKDCGAMVPDKLT</sequence>
<feature type="chain" id="PRO_5036849159" evidence="1">
    <location>
        <begin position="22"/>
        <end position="154"/>
    </location>
</feature>
<dbReference type="WBParaSite" id="PSAMB.scaffold1831size27511.g15086.t1">
    <property type="protein sequence ID" value="PSAMB.scaffold1831size27511.g15086.t1"/>
    <property type="gene ID" value="PSAMB.scaffold1831size27511.g15086"/>
</dbReference>
<keyword evidence="1" id="KW-0732">Signal</keyword>
<proteinExistence type="predicted"/>
<feature type="signal peptide" evidence="1">
    <location>
        <begin position="1"/>
        <end position="21"/>
    </location>
</feature>
<organism evidence="2 3">
    <name type="scientific">Plectus sambesii</name>
    <dbReference type="NCBI Taxonomy" id="2011161"/>
    <lineage>
        <taxon>Eukaryota</taxon>
        <taxon>Metazoa</taxon>
        <taxon>Ecdysozoa</taxon>
        <taxon>Nematoda</taxon>
        <taxon>Chromadorea</taxon>
        <taxon>Plectida</taxon>
        <taxon>Plectina</taxon>
        <taxon>Plectoidea</taxon>
        <taxon>Plectidae</taxon>
        <taxon>Plectus</taxon>
    </lineage>
</organism>
<evidence type="ECO:0000256" key="1">
    <source>
        <dbReference type="SAM" id="SignalP"/>
    </source>
</evidence>
<dbReference type="Proteomes" id="UP000887566">
    <property type="component" value="Unplaced"/>
</dbReference>